<dbReference type="PROSITE" id="PS51186">
    <property type="entry name" value="GNAT"/>
    <property type="match status" value="1"/>
</dbReference>
<keyword evidence="7" id="KW-1185">Reference proteome</keyword>
<feature type="domain" description="N-acetyltransferase" evidence="5">
    <location>
        <begin position="9"/>
        <end position="154"/>
    </location>
</feature>
<evidence type="ECO:0000256" key="3">
    <source>
        <dbReference type="ARBA" id="ARBA00022679"/>
    </source>
</evidence>
<keyword evidence="3 6" id="KW-0808">Transferase</keyword>
<dbReference type="NCBIfam" id="TIGR01575">
    <property type="entry name" value="rimI"/>
    <property type="match status" value="1"/>
</dbReference>
<comment type="caution">
    <text evidence="6">The sequence shown here is derived from an EMBL/GenBank/DDBJ whole genome shotgun (WGS) entry which is preliminary data.</text>
</comment>
<evidence type="ECO:0000256" key="2">
    <source>
        <dbReference type="ARBA" id="ARBA00022490"/>
    </source>
</evidence>
<dbReference type="InterPro" id="IPR050680">
    <property type="entry name" value="YpeA/RimI_acetyltransf"/>
</dbReference>
<gene>
    <name evidence="6" type="primary">rimI</name>
    <name evidence="6" type="ORF">ACCI49_09915</name>
</gene>
<dbReference type="GO" id="GO:0008999">
    <property type="term" value="F:protein-N-terminal-alanine acetyltransferase activity"/>
    <property type="evidence" value="ECO:0007669"/>
    <property type="project" value="UniProtKB-EC"/>
</dbReference>
<dbReference type="InterPro" id="IPR016181">
    <property type="entry name" value="Acyl_CoA_acyltransferase"/>
</dbReference>
<sequence>MSQPAAPELQLRRAEQADCPALATLAHSAHSHPWSETQYQQSLEDGHQCWLLNYAGGVVACCVLSALFNEVEILDIAVSPGWRRRGLAETLLTYLITELPRDTRRLLLEVRASNLAALSLYRKLGFSRDGLRKNYYPTENGGREDAVLMSLALDDIES</sequence>
<protein>
    <submittedName>
        <fullName evidence="6">Ribosomal protein S18-alanine N-acetyltransferase</fullName>
        <ecNumber evidence="6">2.3.1.266</ecNumber>
    </submittedName>
</protein>
<evidence type="ECO:0000313" key="7">
    <source>
        <dbReference type="Proteomes" id="UP001569428"/>
    </source>
</evidence>
<dbReference type="EC" id="2.3.1.266" evidence="6"/>
<evidence type="ECO:0000313" key="6">
    <source>
        <dbReference type="EMBL" id="MFA0811235.1"/>
    </source>
</evidence>
<reference evidence="6 7" key="1">
    <citation type="submission" date="2024-08" db="EMBL/GenBank/DDBJ databases">
        <authorList>
            <person name="Ishaq N."/>
        </authorList>
    </citation>
    <scope>NUCLEOTIDE SEQUENCE [LARGE SCALE GENOMIC DNA]</scope>
    <source>
        <strain evidence="6 7">DSM 18651</strain>
    </source>
</reference>
<name>A0ABV4NYT8_9GAMM</name>
<dbReference type="GO" id="GO:0005840">
    <property type="term" value="C:ribosome"/>
    <property type="evidence" value="ECO:0007669"/>
    <property type="project" value="UniProtKB-KW"/>
</dbReference>
<dbReference type="SUPFAM" id="SSF55729">
    <property type="entry name" value="Acyl-CoA N-acyltransferases (Nat)"/>
    <property type="match status" value="1"/>
</dbReference>
<accession>A0ABV4NYT8</accession>
<dbReference type="Pfam" id="PF00583">
    <property type="entry name" value="Acetyltransf_1"/>
    <property type="match status" value="1"/>
</dbReference>
<keyword evidence="6" id="KW-0687">Ribonucleoprotein</keyword>
<dbReference type="CDD" id="cd04301">
    <property type="entry name" value="NAT_SF"/>
    <property type="match status" value="1"/>
</dbReference>
<proteinExistence type="inferred from homology"/>
<comment type="similarity">
    <text evidence="1">Belongs to the acetyltransferase family. RimI subfamily.</text>
</comment>
<dbReference type="PANTHER" id="PTHR43420">
    <property type="entry name" value="ACETYLTRANSFERASE"/>
    <property type="match status" value="1"/>
</dbReference>
<dbReference type="Gene3D" id="3.40.630.30">
    <property type="match status" value="1"/>
</dbReference>
<keyword evidence="4 6" id="KW-0012">Acyltransferase</keyword>
<keyword evidence="6" id="KW-0689">Ribosomal protein</keyword>
<dbReference type="RefSeq" id="WP_371838802.1">
    <property type="nucleotide sequence ID" value="NZ_JBGMEK010000017.1"/>
</dbReference>
<dbReference type="PANTHER" id="PTHR43420:SF12">
    <property type="entry name" value="N-ACETYLTRANSFERASE DOMAIN-CONTAINING PROTEIN"/>
    <property type="match status" value="1"/>
</dbReference>
<dbReference type="Proteomes" id="UP001569428">
    <property type="component" value="Unassembled WGS sequence"/>
</dbReference>
<evidence type="ECO:0000259" key="5">
    <source>
        <dbReference type="PROSITE" id="PS51186"/>
    </source>
</evidence>
<evidence type="ECO:0000256" key="1">
    <source>
        <dbReference type="ARBA" id="ARBA00005395"/>
    </source>
</evidence>
<dbReference type="InterPro" id="IPR006464">
    <property type="entry name" value="AcTrfase_RimI/Ard1"/>
</dbReference>
<dbReference type="InterPro" id="IPR000182">
    <property type="entry name" value="GNAT_dom"/>
</dbReference>
<organism evidence="6 7">
    <name type="scientific">Microbulbifer epialgicus</name>
    <dbReference type="NCBI Taxonomy" id="393907"/>
    <lineage>
        <taxon>Bacteria</taxon>
        <taxon>Pseudomonadati</taxon>
        <taxon>Pseudomonadota</taxon>
        <taxon>Gammaproteobacteria</taxon>
        <taxon>Cellvibrionales</taxon>
        <taxon>Microbulbiferaceae</taxon>
        <taxon>Microbulbifer</taxon>
    </lineage>
</organism>
<evidence type="ECO:0000256" key="4">
    <source>
        <dbReference type="ARBA" id="ARBA00023315"/>
    </source>
</evidence>
<dbReference type="EMBL" id="JBGMEK010000017">
    <property type="protein sequence ID" value="MFA0811235.1"/>
    <property type="molecule type" value="Genomic_DNA"/>
</dbReference>
<keyword evidence="2" id="KW-0963">Cytoplasm</keyword>